<sequence length="47" mass="5186">MSNRIAIALMILAALALAADRLLTGSAATLFLARKFVDLVDYMAFWR</sequence>
<evidence type="ECO:0008006" key="3">
    <source>
        <dbReference type="Google" id="ProtNLM"/>
    </source>
</evidence>
<proteinExistence type="predicted"/>
<organism evidence="1 2">
    <name type="scientific">Rhodovulum steppense</name>
    <dbReference type="NCBI Taxonomy" id="540251"/>
    <lineage>
        <taxon>Bacteria</taxon>
        <taxon>Pseudomonadati</taxon>
        <taxon>Pseudomonadota</taxon>
        <taxon>Alphaproteobacteria</taxon>
        <taxon>Rhodobacterales</taxon>
        <taxon>Paracoccaceae</taxon>
        <taxon>Rhodovulum</taxon>
    </lineage>
</organism>
<name>A0A4R1YZ18_9RHOB</name>
<keyword evidence="2" id="KW-1185">Reference proteome</keyword>
<dbReference type="Proteomes" id="UP000295277">
    <property type="component" value="Unassembled WGS sequence"/>
</dbReference>
<dbReference type="RefSeq" id="WP_165899132.1">
    <property type="nucleotide sequence ID" value="NZ_SLVM01000004.1"/>
</dbReference>
<protein>
    <recommendedName>
        <fullName evidence="3">Glyceraldehyde-3-phosphate dehydrogenase</fullName>
    </recommendedName>
</protein>
<comment type="caution">
    <text evidence="1">The sequence shown here is derived from an EMBL/GenBank/DDBJ whole genome shotgun (WGS) entry which is preliminary data.</text>
</comment>
<gene>
    <name evidence="1" type="ORF">EV216_10444</name>
</gene>
<dbReference type="AlphaFoldDB" id="A0A4R1YZ18"/>
<evidence type="ECO:0000313" key="1">
    <source>
        <dbReference type="EMBL" id="TCM86495.1"/>
    </source>
</evidence>
<evidence type="ECO:0000313" key="2">
    <source>
        <dbReference type="Proteomes" id="UP000295277"/>
    </source>
</evidence>
<reference evidence="1 2" key="1">
    <citation type="submission" date="2019-03" db="EMBL/GenBank/DDBJ databases">
        <title>Genomic Encyclopedia of Type Strains, Phase IV (KMG-IV): sequencing the most valuable type-strain genomes for metagenomic binning, comparative biology and taxonomic classification.</title>
        <authorList>
            <person name="Goeker M."/>
        </authorList>
    </citation>
    <scope>NUCLEOTIDE SEQUENCE [LARGE SCALE GENOMIC DNA]</scope>
    <source>
        <strain evidence="1 2">DSM 21153</strain>
    </source>
</reference>
<dbReference type="EMBL" id="SLVM01000004">
    <property type="protein sequence ID" value="TCM86495.1"/>
    <property type="molecule type" value="Genomic_DNA"/>
</dbReference>
<accession>A0A4R1YZ18</accession>